<evidence type="ECO:0000313" key="1">
    <source>
        <dbReference type="EMBL" id="GAL95019.1"/>
    </source>
</evidence>
<accession>A0A0A1VZN2</accession>
<protein>
    <submittedName>
        <fullName evidence="1">Uncharacterized protein</fullName>
    </submittedName>
</protein>
<proteinExistence type="predicted"/>
<dbReference type="RefSeq" id="WP_190380198.1">
    <property type="nucleotide sequence ID" value="NZ_BBPA01000066.1"/>
</dbReference>
<evidence type="ECO:0000313" key="2">
    <source>
        <dbReference type="Proteomes" id="UP000030321"/>
    </source>
</evidence>
<dbReference type="AlphaFoldDB" id="A0A0A1VZN2"/>
<dbReference type="Proteomes" id="UP000030321">
    <property type="component" value="Unassembled WGS sequence"/>
</dbReference>
<organism evidence="1 2">
    <name type="scientific">Microcystis aeruginosa NIES-44</name>
    <dbReference type="NCBI Taxonomy" id="449439"/>
    <lineage>
        <taxon>Bacteria</taxon>
        <taxon>Bacillati</taxon>
        <taxon>Cyanobacteriota</taxon>
        <taxon>Cyanophyceae</taxon>
        <taxon>Oscillatoriophycideae</taxon>
        <taxon>Chroococcales</taxon>
        <taxon>Microcystaceae</taxon>
        <taxon>Microcystis</taxon>
    </lineage>
</organism>
<dbReference type="EMBL" id="BBPA01000066">
    <property type="protein sequence ID" value="GAL95019.1"/>
    <property type="molecule type" value="Genomic_DNA"/>
</dbReference>
<comment type="caution">
    <text evidence="1">The sequence shown here is derived from an EMBL/GenBank/DDBJ whole genome shotgun (WGS) entry which is preliminary data.</text>
</comment>
<gene>
    <name evidence="1" type="ORF">N44_03874</name>
</gene>
<sequence>MNNLWIKTLKFNEPSIQWFTSLCSPSSLSQTLALYGSGDRLREQLKTRGITLVDLPDGQSQWYPREKSHNHD</sequence>
<name>A0A0A1VZN2_MICAE</name>
<reference evidence="2" key="1">
    <citation type="journal article" date="2015" name="Genome">
        <title>Whole Genome Sequence of the Non-Microcystin-Producing Microcystis aeruginosa Strain NIES-44.</title>
        <authorList>
            <person name="Okano K."/>
            <person name="Miyata N."/>
            <person name="Ozaki Y."/>
        </authorList>
    </citation>
    <scope>NUCLEOTIDE SEQUENCE [LARGE SCALE GENOMIC DNA]</scope>
    <source>
        <strain evidence="2">NIES-44</strain>
    </source>
</reference>